<dbReference type="AlphaFoldDB" id="A0A0A9A4J4"/>
<name>A0A0A9A4J4_ARUDO</name>
<organism evidence="1">
    <name type="scientific">Arundo donax</name>
    <name type="common">Giant reed</name>
    <name type="synonym">Donax arundinaceus</name>
    <dbReference type="NCBI Taxonomy" id="35708"/>
    <lineage>
        <taxon>Eukaryota</taxon>
        <taxon>Viridiplantae</taxon>
        <taxon>Streptophyta</taxon>
        <taxon>Embryophyta</taxon>
        <taxon>Tracheophyta</taxon>
        <taxon>Spermatophyta</taxon>
        <taxon>Magnoliopsida</taxon>
        <taxon>Liliopsida</taxon>
        <taxon>Poales</taxon>
        <taxon>Poaceae</taxon>
        <taxon>PACMAD clade</taxon>
        <taxon>Arundinoideae</taxon>
        <taxon>Arundineae</taxon>
        <taxon>Arundo</taxon>
    </lineage>
</organism>
<accession>A0A0A9A4J4</accession>
<dbReference type="EMBL" id="GBRH01253965">
    <property type="protein sequence ID" value="JAD43930.1"/>
    <property type="molecule type" value="Transcribed_RNA"/>
</dbReference>
<sequence>MKIWVQRADDGRLALASSAA</sequence>
<evidence type="ECO:0000313" key="1">
    <source>
        <dbReference type="EMBL" id="JAD43930.1"/>
    </source>
</evidence>
<protein>
    <submittedName>
        <fullName evidence="1">Uncharacterized protein</fullName>
    </submittedName>
</protein>
<reference evidence="1" key="2">
    <citation type="journal article" date="2015" name="Data Brief">
        <title>Shoot transcriptome of the giant reed, Arundo donax.</title>
        <authorList>
            <person name="Barrero R.A."/>
            <person name="Guerrero F.D."/>
            <person name="Moolhuijzen P."/>
            <person name="Goolsby J.A."/>
            <person name="Tidwell J."/>
            <person name="Bellgard S.E."/>
            <person name="Bellgard M.I."/>
        </authorList>
    </citation>
    <scope>NUCLEOTIDE SEQUENCE</scope>
    <source>
        <tissue evidence="1">Shoot tissue taken approximately 20 cm above the soil surface</tissue>
    </source>
</reference>
<proteinExistence type="predicted"/>
<reference evidence="1" key="1">
    <citation type="submission" date="2014-09" db="EMBL/GenBank/DDBJ databases">
        <authorList>
            <person name="Magalhaes I.L.F."/>
            <person name="Oliveira U."/>
            <person name="Santos F.R."/>
            <person name="Vidigal T.H.D.A."/>
            <person name="Brescovit A.D."/>
            <person name="Santos A.J."/>
        </authorList>
    </citation>
    <scope>NUCLEOTIDE SEQUENCE</scope>
    <source>
        <tissue evidence="1">Shoot tissue taken approximately 20 cm above the soil surface</tissue>
    </source>
</reference>